<dbReference type="Gene3D" id="3.20.20.140">
    <property type="entry name" value="Metal-dependent hydrolases"/>
    <property type="match status" value="1"/>
</dbReference>
<accession>A0A0C3GZ03</accession>
<dbReference type="HOGENOM" id="CLU_039329_2_0_1"/>
<sequence>MVTLNRIDTHAHFLPHFYRNALVEAGITKPDGMPTIPPWDEKKHLEFMSSAGISKSYLSISTPGVNFGDITKAKILARKVNEHAADLGKRYLGRFGSFASLPLPDVAAALEEVKFASDELNADGFTLLTNYQGVYLGDKAFDSLFKELNRRKAKVFIHPTTGCQCLYGMPQHFTPLDFPSPVMEFFFDAARAVVNLIMSGTVTMNPDITFLIPHCGGVLPPLIDRFSFFNSKVLQSDSNTKVTTEDIHNIFRNRFYYDLAGFSMGNQIHGLLRWTGPSQLLYGSDYPYTPAEGIEYQAGIMDMEAKELWTEDEIKGVYAGNAERLFI</sequence>
<comment type="similarity">
    <text evidence="1">Belongs to the metallo-dependent hydrolases superfamily. ACMSD family.</text>
</comment>
<dbReference type="PANTHER" id="PTHR21240:SF29">
    <property type="entry name" value="AMIDOHYDROLASE-RELATED DOMAIN-CONTAINING PROTEIN"/>
    <property type="match status" value="1"/>
</dbReference>
<evidence type="ECO:0000256" key="1">
    <source>
        <dbReference type="ARBA" id="ARBA00005871"/>
    </source>
</evidence>
<keyword evidence="3 8" id="KW-0210">Decarboxylase</keyword>
<reference evidence="11" key="2">
    <citation type="submission" date="2015-01" db="EMBL/GenBank/DDBJ databases">
        <title>Evolutionary Origins and Diversification of the Mycorrhizal Mutualists.</title>
        <authorList>
            <consortium name="DOE Joint Genome Institute"/>
            <consortium name="Mycorrhizal Genomics Consortium"/>
            <person name="Kohler A."/>
            <person name="Kuo A."/>
            <person name="Nagy L.G."/>
            <person name="Floudas D."/>
            <person name="Copeland A."/>
            <person name="Barry K.W."/>
            <person name="Cichocki N."/>
            <person name="Veneault-Fourrey C."/>
            <person name="LaButti K."/>
            <person name="Lindquist E.A."/>
            <person name="Lipzen A."/>
            <person name="Lundell T."/>
            <person name="Morin E."/>
            <person name="Murat C."/>
            <person name="Riley R."/>
            <person name="Ohm R."/>
            <person name="Sun H."/>
            <person name="Tunlid A."/>
            <person name="Henrissat B."/>
            <person name="Grigoriev I.V."/>
            <person name="Hibbett D.S."/>
            <person name="Martin F."/>
        </authorList>
    </citation>
    <scope>NUCLEOTIDE SEQUENCE [LARGE SCALE GENOMIC DNA]</scope>
    <source>
        <strain evidence="11">Zn</strain>
    </source>
</reference>
<keyword evidence="2" id="KW-0479">Metal-binding</keyword>
<dbReference type="AlphaFoldDB" id="A0A0C3GZ03"/>
<dbReference type="GO" id="GO:0047596">
    <property type="term" value="F:6-methylsalicylate decarboxylase activity"/>
    <property type="evidence" value="ECO:0007669"/>
    <property type="project" value="UniProtKB-EC"/>
</dbReference>
<dbReference type="Pfam" id="PF04909">
    <property type="entry name" value="Amidohydro_2"/>
    <property type="match status" value="1"/>
</dbReference>
<evidence type="ECO:0000256" key="2">
    <source>
        <dbReference type="ARBA" id="ARBA00022723"/>
    </source>
</evidence>
<dbReference type="InterPro" id="IPR032466">
    <property type="entry name" value="Metal_Hydrolase"/>
</dbReference>
<evidence type="ECO:0000313" key="11">
    <source>
        <dbReference type="Proteomes" id="UP000054321"/>
    </source>
</evidence>
<evidence type="ECO:0000256" key="7">
    <source>
        <dbReference type="ARBA" id="ARBA00038889"/>
    </source>
</evidence>
<gene>
    <name evidence="10" type="ORF">OIDMADRAFT_134056</name>
</gene>
<dbReference type="InParanoid" id="A0A0C3GZ03"/>
<evidence type="ECO:0000256" key="4">
    <source>
        <dbReference type="ARBA" id="ARBA00022833"/>
    </source>
</evidence>
<evidence type="ECO:0000256" key="3">
    <source>
        <dbReference type="ARBA" id="ARBA00022793"/>
    </source>
</evidence>
<dbReference type="GO" id="GO:0016787">
    <property type="term" value="F:hydrolase activity"/>
    <property type="evidence" value="ECO:0007669"/>
    <property type="project" value="InterPro"/>
</dbReference>
<dbReference type="STRING" id="913774.A0A0C3GZ03"/>
<evidence type="ECO:0000256" key="6">
    <source>
        <dbReference type="ARBA" id="ARBA00036832"/>
    </source>
</evidence>
<dbReference type="PANTHER" id="PTHR21240">
    <property type="entry name" value="2-AMINO-3-CARBOXYLMUCONATE-6-SEMIALDEHYDE DECARBOXYLASE"/>
    <property type="match status" value="1"/>
</dbReference>
<dbReference type="GO" id="GO:0005829">
    <property type="term" value="C:cytosol"/>
    <property type="evidence" value="ECO:0007669"/>
    <property type="project" value="TreeGrafter"/>
</dbReference>
<evidence type="ECO:0000256" key="5">
    <source>
        <dbReference type="ARBA" id="ARBA00023239"/>
    </source>
</evidence>
<protein>
    <recommendedName>
        <fullName evidence="7">6-methylsalicylate decarboxylase</fullName>
        <ecNumber evidence="7">4.1.1.52</ecNumber>
    </recommendedName>
</protein>
<reference evidence="10 11" key="1">
    <citation type="submission" date="2014-04" db="EMBL/GenBank/DDBJ databases">
        <authorList>
            <consortium name="DOE Joint Genome Institute"/>
            <person name="Kuo A."/>
            <person name="Martino E."/>
            <person name="Perotto S."/>
            <person name="Kohler A."/>
            <person name="Nagy L.G."/>
            <person name="Floudas D."/>
            <person name="Copeland A."/>
            <person name="Barry K.W."/>
            <person name="Cichocki N."/>
            <person name="Veneault-Fourrey C."/>
            <person name="LaButti K."/>
            <person name="Lindquist E.A."/>
            <person name="Lipzen A."/>
            <person name="Lundell T."/>
            <person name="Morin E."/>
            <person name="Murat C."/>
            <person name="Sun H."/>
            <person name="Tunlid A."/>
            <person name="Henrissat B."/>
            <person name="Grigoriev I.V."/>
            <person name="Hibbett D.S."/>
            <person name="Martin F."/>
            <person name="Nordberg H.P."/>
            <person name="Cantor M.N."/>
            <person name="Hua S.X."/>
        </authorList>
    </citation>
    <scope>NUCLEOTIDE SEQUENCE [LARGE SCALE GENOMIC DNA]</scope>
    <source>
        <strain evidence="10 11">Zn</strain>
    </source>
</reference>
<name>A0A0C3GZ03_OIDMZ</name>
<keyword evidence="11" id="KW-1185">Reference proteome</keyword>
<dbReference type="SUPFAM" id="SSF51556">
    <property type="entry name" value="Metallo-dependent hydrolases"/>
    <property type="match status" value="1"/>
</dbReference>
<feature type="domain" description="Amidohydrolase-related" evidence="9">
    <location>
        <begin position="7"/>
        <end position="326"/>
    </location>
</feature>
<evidence type="ECO:0000313" key="10">
    <source>
        <dbReference type="EMBL" id="KIM95486.1"/>
    </source>
</evidence>
<comment type="catalytic activity">
    <reaction evidence="6">
        <text>6-methylsalicylate + H(+) = 3-methylphenol + CO2</text>
        <dbReference type="Rhea" id="RHEA:23112"/>
        <dbReference type="ChEBI" id="CHEBI:15378"/>
        <dbReference type="ChEBI" id="CHEBI:16526"/>
        <dbReference type="ChEBI" id="CHEBI:17231"/>
        <dbReference type="ChEBI" id="CHEBI:36658"/>
        <dbReference type="EC" id="4.1.1.52"/>
    </reaction>
    <physiologicalReaction direction="left-to-right" evidence="6">
        <dbReference type="Rhea" id="RHEA:23113"/>
    </physiologicalReaction>
</comment>
<keyword evidence="4" id="KW-0862">Zinc</keyword>
<evidence type="ECO:0000256" key="8">
    <source>
        <dbReference type="RuleBase" id="RU366045"/>
    </source>
</evidence>
<dbReference type="InterPro" id="IPR006680">
    <property type="entry name" value="Amidohydro-rel"/>
</dbReference>
<dbReference type="GO" id="GO:0019748">
    <property type="term" value="P:secondary metabolic process"/>
    <property type="evidence" value="ECO:0007669"/>
    <property type="project" value="TreeGrafter"/>
</dbReference>
<keyword evidence="5 8" id="KW-0456">Lyase</keyword>
<dbReference type="OrthoDB" id="2832284at2759"/>
<dbReference type="EC" id="4.1.1.52" evidence="7"/>
<proteinExistence type="inferred from homology"/>
<dbReference type="GO" id="GO:0046872">
    <property type="term" value="F:metal ion binding"/>
    <property type="evidence" value="ECO:0007669"/>
    <property type="project" value="UniProtKB-KW"/>
</dbReference>
<dbReference type="Proteomes" id="UP000054321">
    <property type="component" value="Unassembled WGS sequence"/>
</dbReference>
<dbReference type="EMBL" id="KN832887">
    <property type="protein sequence ID" value="KIM95486.1"/>
    <property type="molecule type" value="Genomic_DNA"/>
</dbReference>
<dbReference type="InterPro" id="IPR032465">
    <property type="entry name" value="ACMSD"/>
</dbReference>
<organism evidence="10 11">
    <name type="scientific">Oidiodendron maius (strain Zn)</name>
    <dbReference type="NCBI Taxonomy" id="913774"/>
    <lineage>
        <taxon>Eukaryota</taxon>
        <taxon>Fungi</taxon>
        <taxon>Dikarya</taxon>
        <taxon>Ascomycota</taxon>
        <taxon>Pezizomycotina</taxon>
        <taxon>Leotiomycetes</taxon>
        <taxon>Leotiomycetes incertae sedis</taxon>
        <taxon>Myxotrichaceae</taxon>
        <taxon>Oidiodendron</taxon>
    </lineage>
</organism>
<evidence type="ECO:0000259" key="9">
    <source>
        <dbReference type="Pfam" id="PF04909"/>
    </source>
</evidence>